<dbReference type="Gene3D" id="1.25.40.390">
    <property type="match status" value="1"/>
</dbReference>
<evidence type="ECO:0000256" key="3">
    <source>
        <dbReference type="ARBA" id="ARBA00022729"/>
    </source>
</evidence>
<keyword evidence="3" id="KW-0732">Signal</keyword>
<dbReference type="RefSeq" id="WP_376884983.1">
    <property type="nucleotide sequence ID" value="NZ_JBHUHR010000021.1"/>
</dbReference>
<dbReference type="PROSITE" id="PS51257">
    <property type="entry name" value="PROKAR_LIPOPROTEIN"/>
    <property type="match status" value="1"/>
</dbReference>
<reference evidence="8" key="1">
    <citation type="journal article" date="2019" name="Int. J. Syst. Evol. Microbiol.">
        <title>The Global Catalogue of Microorganisms (GCM) 10K type strain sequencing project: providing services to taxonomists for standard genome sequencing and annotation.</title>
        <authorList>
            <consortium name="The Broad Institute Genomics Platform"/>
            <consortium name="The Broad Institute Genome Sequencing Center for Infectious Disease"/>
            <person name="Wu L."/>
            <person name="Ma J."/>
        </authorList>
    </citation>
    <scope>NUCLEOTIDE SEQUENCE [LARGE SCALE GENOMIC DNA]</scope>
    <source>
        <strain evidence="8">CGMCC 1.15180</strain>
    </source>
</reference>
<dbReference type="Pfam" id="PF07980">
    <property type="entry name" value="SusD_RagB"/>
    <property type="match status" value="1"/>
</dbReference>
<sequence length="503" mass="57202">MKKLIYLLGIAGIMTACVDYLEETSITDITSDLVYKNPEGLKNAVVALYDIQRDYYSDEDAGLSTIRGTDINWSRSAHDMGAARYDQGMSPNNGVARFNWRLNYRIIERANSIIEAAESIDMLDAERARIIAEAKVFRARSYFFLIRWFDNIILNTEPTRAIVTEFSPAQSNAVWGLIREDLSYAIEHLDYQTSQPGRITKGLAMHMLADVALWIEDWGLAEHLSTTLISEGPYRLLDDVASIFDGNSLNHEEAILVIQFGEGVVGGGGNGHRWAQYFTSQYYNVRGVVLDHNQGGRAWARTHPNDYLLGLYEEGDKRIDTYYRRYYFFNDPGTLPAGKNLGDTVTVADIANPYPNIMPSVTKYWDNERDINSAYSYKNIIAHRLAETYFIAAEALMRQGKATEGLVYINAVRDRAGLLDPLNELNEEILLEERAKELAFEGHRWFALKRMGVLVDRVRKYGGNEDGGFTHPRDNIRDYHVRRPIPQGELDLMPGYPQNDGYQ</sequence>
<evidence type="ECO:0000259" key="6">
    <source>
        <dbReference type="Pfam" id="PF07980"/>
    </source>
</evidence>
<organism evidence="7 8">
    <name type="scientific">Belliella marina</name>
    <dbReference type="NCBI Taxonomy" id="1644146"/>
    <lineage>
        <taxon>Bacteria</taxon>
        <taxon>Pseudomonadati</taxon>
        <taxon>Bacteroidota</taxon>
        <taxon>Cytophagia</taxon>
        <taxon>Cytophagales</taxon>
        <taxon>Cyclobacteriaceae</taxon>
        <taxon>Belliella</taxon>
    </lineage>
</organism>
<dbReference type="EMBL" id="JBHUHR010000021">
    <property type="protein sequence ID" value="MFD2034640.1"/>
    <property type="molecule type" value="Genomic_DNA"/>
</dbReference>
<keyword evidence="5" id="KW-0998">Cell outer membrane</keyword>
<name>A0ABW4VM70_9BACT</name>
<evidence type="ECO:0000313" key="7">
    <source>
        <dbReference type="EMBL" id="MFD2034640.1"/>
    </source>
</evidence>
<protein>
    <submittedName>
        <fullName evidence="7">RagB/SusD family nutrient uptake outer membrane protein</fullName>
    </submittedName>
</protein>
<dbReference type="InterPro" id="IPR012944">
    <property type="entry name" value="SusD_RagB_dom"/>
</dbReference>
<gene>
    <name evidence="7" type="ORF">ACFSKL_07570</name>
</gene>
<dbReference type="SUPFAM" id="SSF48452">
    <property type="entry name" value="TPR-like"/>
    <property type="match status" value="1"/>
</dbReference>
<comment type="similarity">
    <text evidence="2">Belongs to the SusD family.</text>
</comment>
<comment type="subcellular location">
    <subcellularLocation>
        <location evidence="1">Cell outer membrane</location>
    </subcellularLocation>
</comment>
<feature type="domain" description="RagB/SusD" evidence="6">
    <location>
        <begin position="264"/>
        <end position="502"/>
    </location>
</feature>
<dbReference type="InterPro" id="IPR011990">
    <property type="entry name" value="TPR-like_helical_dom_sf"/>
</dbReference>
<accession>A0ABW4VM70</accession>
<comment type="caution">
    <text evidence="7">The sequence shown here is derived from an EMBL/GenBank/DDBJ whole genome shotgun (WGS) entry which is preliminary data.</text>
</comment>
<keyword evidence="4" id="KW-0472">Membrane</keyword>
<evidence type="ECO:0000313" key="8">
    <source>
        <dbReference type="Proteomes" id="UP001597361"/>
    </source>
</evidence>
<evidence type="ECO:0000256" key="5">
    <source>
        <dbReference type="ARBA" id="ARBA00023237"/>
    </source>
</evidence>
<dbReference type="Proteomes" id="UP001597361">
    <property type="component" value="Unassembled WGS sequence"/>
</dbReference>
<keyword evidence="8" id="KW-1185">Reference proteome</keyword>
<evidence type="ECO:0000256" key="4">
    <source>
        <dbReference type="ARBA" id="ARBA00023136"/>
    </source>
</evidence>
<proteinExistence type="inferred from homology"/>
<evidence type="ECO:0000256" key="2">
    <source>
        <dbReference type="ARBA" id="ARBA00006275"/>
    </source>
</evidence>
<evidence type="ECO:0000256" key="1">
    <source>
        <dbReference type="ARBA" id="ARBA00004442"/>
    </source>
</evidence>